<evidence type="ECO:0000313" key="1">
    <source>
        <dbReference type="EMBL" id="MCH6472436.1"/>
    </source>
</evidence>
<dbReference type="EMBL" id="JAKZBV010000002">
    <property type="protein sequence ID" value="MCH6472436.1"/>
    <property type="molecule type" value="Genomic_DNA"/>
</dbReference>
<organism evidence="1 2">
    <name type="scientific">Sinomonas terrae</name>
    <dbReference type="NCBI Taxonomy" id="2908838"/>
    <lineage>
        <taxon>Bacteria</taxon>
        <taxon>Bacillati</taxon>
        <taxon>Actinomycetota</taxon>
        <taxon>Actinomycetes</taxon>
        <taxon>Micrococcales</taxon>
        <taxon>Micrococcaceae</taxon>
        <taxon>Sinomonas</taxon>
    </lineage>
</organism>
<proteinExistence type="predicted"/>
<dbReference type="Proteomes" id="UP001202922">
    <property type="component" value="Unassembled WGS sequence"/>
</dbReference>
<evidence type="ECO:0000313" key="2">
    <source>
        <dbReference type="Proteomes" id="UP001202922"/>
    </source>
</evidence>
<keyword evidence="2" id="KW-1185">Reference proteome</keyword>
<comment type="caution">
    <text evidence="1">The sequence shown here is derived from an EMBL/GenBank/DDBJ whole genome shotgun (WGS) entry which is preliminary data.</text>
</comment>
<reference evidence="1 2" key="1">
    <citation type="submission" date="2022-03" db="EMBL/GenBank/DDBJ databases">
        <title>Sinomonas sp. isolated from a soil.</title>
        <authorList>
            <person name="Han J."/>
            <person name="Kim D.-U."/>
        </authorList>
    </citation>
    <scope>NUCLEOTIDE SEQUENCE [LARGE SCALE GENOMIC DNA]</scope>
    <source>
        <strain evidence="1 2">5-5</strain>
    </source>
</reference>
<sequence>MTELQARTALRQAMEDLLEGRVPGPLTGLRLIEVAGVKRHRLTHDNPDLNREFQVRARELNRTKPEVDRVRSLLDAEKARNARLASENRELAKRLEAYATALLDLVEERESLRRALHRERSISEIKPDGREGAVPIG</sequence>
<dbReference type="RefSeq" id="WP_241056609.1">
    <property type="nucleotide sequence ID" value="NZ_JAKZBV010000002.1"/>
</dbReference>
<name>A0ABS9U7D0_9MICC</name>
<accession>A0ABS9U7D0</accession>
<gene>
    <name evidence="1" type="ORF">L0M17_21135</name>
</gene>
<protein>
    <submittedName>
        <fullName evidence="1">Uncharacterized protein</fullName>
    </submittedName>
</protein>